<evidence type="ECO:0000313" key="2">
    <source>
        <dbReference type="EMBL" id="KAK2942706.1"/>
    </source>
</evidence>
<feature type="region of interest" description="Disordered" evidence="1">
    <location>
        <begin position="1"/>
        <end position="32"/>
    </location>
</feature>
<evidence type="ECO:0000256" key="1">
    <source>
        <dbReference type="SAM" id="MobiDB-lite"/>
    </source>
</evidence>
<proteinExistence type="predicted"/>
<dbReference type="Proteomes" id="UP001281761">
    <property type="component" value="Unassembled WGS sequence"/>
</dbReference>
<name>A0ABQ9WT93_9EUKA</name>
<organism evidence="2 3">
    <name type="scientific">Blattamonas nauphoetae</name>
    <dbReference type="NCBI Taxonomy" id="2049346"/>
    <lineage>
        <taxon>Eukaryota</taxon>
        <taxon>Metamonada</taxon>
        <taxon>Preaxostyla</taxon>
        <taxon>Oxymonadida</taxon>
        <taxon>Blattamonas</taxon>
    </lineage>
</organism>
<keyword evidence="3" id="KW-1185">Reference proteome</keyword>
<comment type="caution">
    <text evidence="2">The sequence shown here is derived from an EMBL/GenBank/DDBJ whole genome shotgun (WGS) entry which is preliminary data.</text>
</comment>
<sequence>MNDGRGTKKNQDLPFSDFNPRPGADSDPKRELLASHAGKDGAQLLSLVDKNCRPLIQPFKSLLEPSSFTLVPFLQINAGVLWALFDSDICSPVLVWGENDRREIPRRLLLAIYEFQERCAKLGRDWVKKNKSYNPFLAQLLRSVFPNHSNSSTSVLLLCLPPPLLPSTLSSPILSRSSNPLLLFCTQFNHTRSHLSKVEVDTRALWTADTQNTLTLFLNRVFSNYTESVSQTRKIRFLLFQKDFERALK</sequence>
<feature type="compositionally biased region" description="Basic and acidic residues" evidence="1">
    <location>
        <begin position="1"/>
        <end position="11"/>
    </location>
</feature>
<gene>
    <name evidence="2" type="ORF">BLNAU_22376</name>
</gene>
<reference evidence="2 3" key="1">
    <citation type="journal article" date="2022" name="bioRxiv">
        <title>Genomics of Preaxostyla Flagellates Illuminates Evolutionary Transitions and the Path Towards Mitochondrial Loss.</title>
        <authorList>
            <person name="Novak L.V.F."/>
            <person name="Treitli S.C."/>
            <person name="Pyrih J."/>
            <person name="Halakuc P."/>
            <person name="Pipaliya S.V."/>
            <person name="Vacek V."/>
            <person name="Brzon O."/>
            <person name="Soukal P."/>
            <person name="Eme L."/>
            <person name="Dacks J.B."/>
            <person name="Karnkowska A."/>
            <person name="Elias M."/>
            <person name="Hampl V."/>
        </authorList>
    </citation>
    <scope>NUCLEOTIDE SEQUENCE [LARGE SCALE GENOMIC DNA]</scope>
    <source>
        <strain evidence="2">NAU3</strain>
        <tissue evidence="2">Gut</tissue>
    </source>
</reference>
<dbReference type="EMBL" id="JARBJD010000388">
    <property type="protein sequence ID" value="KAK2942706.1"/>
    <property type="molecule type" value="Genomic_DNA"/>
</dbReference>
<accession>A0ABQ9WT93</accession>
<evidence type="ECO:0000313" key="3">
    <source>
        <dbReference type="Proteomes" id="UP001281761"/>
    </source>
</evidence>
<protein>
    <submittedName>
        <fullName evidence="2">Uncharacterized protein</fullName>
    </submittedName>
</protein>